<comment type="caution">
    <text evidence="1">The sequence shown here is derived from an EMBL/GenBank/DDBJ whole genome shotgun (WGS) entry which is preliminary data.</text>
</comment>
<dbReference type="AlphaFoldDB" id="A0A409XBW6"/>
<reference evidence="1 2" key="1">
    <citation type="journal article" date="2018" name="Evol. Lett.">
        <title>Horizontal gene cluster transfer increased hallucinogenic mushroom diversity.</title>
        <authorList>
            <person name="Reynolds H.T."/>
            <person name="Vijayakumar V."/>
            <person name="Gluck-Thaler E."/>
            <person name="Korotkin H.B."/>
            <person name="Matheny P.B."/>
            <person name="Slot J.C."/>
        </authorList>
    </citation>
    <scope>NUCLEOTIDE SEQUENCE [LARGE SCALE GENOMIC DNA]</scope>
    <source>
        <strain evidence="1 2">2631</strain>
    </source>
</reference>
<evidence type="ECO:0000313" key="2">
    <source>
        <dbReference type="Proteomes" id="UP000283269"/>
    </source>
</evidence>
<organism evidence="1 2">
    <name type="scientific">Psilocybe cyanescens</name>
    <dbReference type="NCBI Taxonomy" id="93625"/>
    <lineage>
        <taxon>Eukaryota</taxon>
        <taxon>Fungi</taxon>
        <taxon>Dikarya</taxon>
        <taxon>Basidiomycota</taxon>
        <taxon>Agaricomycotina</taxon>
        <taxon>Agaricomycetes</taxon>
        <taxon>Agaricomycetidae</taxon>
        <taxon>Agaricales</taxon>
        <taxon>Agaricineae</taxon>
        <taxon>Strophariaceae</taxon>
        <taxon>Psilocybe</taxon>
    </lineage>
</organism>
<name>A0A409XBW6_PSICY</name>
<accession>A0A409XBW6</accession>
<gene>
    <name evidence="1" type="ORF">CVT25_005189</name>
</gene>
<dbReference type="Proteomes" id="UP000283269">
    <property type="component" value="Unassembled WGS sequence"/>
</dbReference>
<sequence length="81" mass="9295">MQMQMLEINVLQPITPVVSFTDLKIYDRAHAPGFASGKVYSPFSLDVWQLDRSVEGFKPSRVRFLPPTKFWGKWLTLIPLG</sequence>
<dbReference type="EMBL" id="NHYD01002137">
    <property type="protein sequence ID" value="PPQ88224.1"/>
    <property type="molecule type" value="Genomic_DNA"/>
</dbReference>
<evidence type="ECO:0000313" key="1">
    <source>
        <dbReference type="EMBL" id="PPQ88224.1"/>
    </source>
</evidence>
<dbReference type="InParanoid" id="A0A409XBW6"/>
<keyword evidence="2" id="KW-1185">Reference proteome</keyword>
<proteinExistence type="predicted"/>
<protein>
    <submittedName>
        <fullName evidence="1">Uncharacterized protein</fullName>
    </submittedName>
</protein>